<reference evidence="1" key="1">
    <citation type="journal article" date="2012" name="Proc. Natl. Acad. Sci. U.S.A.">
        <title>Antigenic diversity is generated by distinct evolutionary mechanisms in African trypanosome species.</title>
        <authorList>
            <person name="Jackson A.P."/>
            <person name="Berry A."/>
            <person name="Aslett M."/>
            <person name="Allison H.C."/>
            <person name="Burton P."/>
            <person name="Vavrova-Anderson J."/>
            <person name="Brown R."/>
            <person name="Browne H."/>
            <person name="Corton N."/>
            <person name="Hauser H."/>
            <person name="Gamble J."/>
            <person name="Gilderthorp R."/>
            <person name="Marcello L."/>
            <person name="McQuillan J."/>
            <person name="Otto T.D."/>
            <person name="Quail M.A."/>
            <person name="Sanders M.J."/>
            <person name="van Tonder A."/>
            <person name="Ginger M.L."/>
            <person name="Field M.C."/>
            <person name="Barry J.D."/>
            <person name="Hertz-Fowler C."/>
            <person name="Berriman M."/>
        </authorList>
    </citation>
    <scope>NUCLEOTIDE SEQUENCE</scope>
    <source>
        <strain evidence="1">Y486</strain>
    </source>
</reference>
<dbReference type="AlphaFoldDB" id="G0TWQ8"/>
<organism evidence="1">
    <name type="scientific">Trypanosoma vivax (strain Y486)</name>
    <dbReference type="NCBI Taxonomy" id="1055687"/>
    <lineage>
        <taxon>Eukaryota</taxon>
        <taxon>Discoba</taxon>
        <taxon>Euglenozoa</taxon>
        <taxon>Kinetoplastea</taxon>
        <taxon>Metakinetoplastina</taxon>
        <taxon>Trypanosomatida</taxon>
        <taxon>Trypanosomatidae</taxon>
        <taxon>Trypanosoma</taxon>
        <taxon>Duttonella</taxon>
    </lineage>
</organism>
<accession>G0TWQ8</accession>
<name>G0TWQ8_TRYVY</name>
<evidence type="ECO:0000313" key="1">
    <source>
        <dbReference type="EMBL" id="CCC48396.1"/>
    </source>
</evidence>
<gene>
    <name evidence="1" type="ORF">TVY486_0601870</name>
</gene>
<protein>
    <submittedName>
        <fullName evidence="1">Uncharacterized protein</fullName>
    </submittedName>
</protein>
<proteinExistence type="predicted"/>
<dbReference type="VEuPathDB" id="TriTrypDB:TvY486_0601870"/>
<sequence>MSMLRASSLMRGSYILSARVVPDWWQVFHREEKHRAASTRIAHLRPSNDYKTADATMSTSSVAPIDLQEANELVDIYTRNHNAVDLTLILQYIRETLQEPLGPFHYQALLRVFNYSRDKDNIEQLLHVMIQHDGLDLGTCARVVDSLHCLSPTNVLPSILHVVALTQKSFGGNMCNAEGCPPLTALLHHVANGAGYTPLEVLLVALWIRALGAQLCDWDYVHIFSALLSQSDKFPQIRSTLSVFNGLPTGAVTPEALFRRLKECGELSPSSGSMNLLVEAMQASLTEAGCSLDSPVQTCLINTRAAGLPAMIECLLGDMATLNDAGMFIGDLLSCYHTLALLYSTLRNDTSAVETIHMVSEEVKRRESAHSSLSDKREYHHYLADVGSLLKRVSTSTVHSVRFGFAKLAQSLCSGLSNNNAVAAESHAMMFVRSNDEAEEALRQVTESVDLTHHRTRFPTKVMFRRFVELCARHPRRNCKMTSTGIEERRKWGRYLDARDTSLALFGSAKQARDSMKHLFYNDNRMPELRNPAMVEQDLNDSIALFKWKHVPSVASLRKRSSVPHVRCPENAVPRHLWDPDVYNPYPHIMLRISPMDDECITDDIFQKLWRILMNPSVVGVDQWYLRDSEMYLLLMRCLIHRLDWEAAAHLTIKTMENLSYTYMMDHELTLMFKEIGDPAGCLAFKVATKLFDGRIIKDGQSKRDKFHQEQFGEV</sequence>
<dbReference type="EMBL" id="HE573022">
    <property type="protein sequence ID" value="CCC48396.1"/>
    <property type="molecule type" value="Genomic_DNA"/>
</dbReference>